<evidence type="ECO:0000256" key="4">
    <source>
        <dbReference type="ARBA" id="ARBA00022679"/>
    </source>
</evidence>
<dbReference type="Pfam" id="PF00069">
    <property type="entry name" value="Pkinase"/>
    <property type="match status" value="1"/>
</dbReference>
<keyword evidence="3 11" id="KW-0723">Serine/threonine-protein kinase</keyword>
<sequence length="434" mass="47812">MQNYEILQQIGKGSYGKVYTARNYEDHQLYVLKRIPFDGAKDEADAALREANVLSLLRHPHIVPYKEFFNHEGDLCLIMAHCEGGDLFQHIKRKRKEGQSIEEEQVWKWLVQLLLSLSYCHSKKILHRDVKTQNIFMTADGKLMLGDFGLAKQLQRTMEMARTPIGTPYYMAPEIYEEEPYSYKSDVWALGCVMYEVLAGRPAFAADNLSKVVIKVLKGMYDPLPSVYSEDLRKLVDSMLTINVKKRPSANDILQHPFVVEKVESYLKELSTAGSHAGWSTWRMKLPPTILMQMAQIIAQADRSRPNSAAAGQGGRPLSAGRVPAGGPHLNHHHLTPAMSRVEEDQLSPEELIEKFGLQSLMEGGGGGGAGVGAAAAAAGGAGDKGEQVQLLAAVLHPEDGKKLNIAGEGGLSELRLLRHQVSDVTGGIIPLPV</sequence>
<comment type="catalytic activity">
    <reaction evidence="8">
        <text>L-threonyl-[protein] + ATP = O-phospho-L-threonyl-[protein] + ADP + H(+)</text>
        <dbReference type="Rhea" id="RHEA:46608"/>
        <dbReference type="Rhea" id="RHEA-COMP:11060"/>
        <dbReference type="Rhea" id="RHEA-COMP:11605"/>
        <dbReference type="ChEBI" id="CHEBI:15378"/>
        <dbReference type="ChEBI" id="CHEBI:30013"/>
        <dbReference type="ChEBI" id="CHEBI:30616"/>
        <dbReference type="ChEBI" id="CHEBI:61977"/>
        <dbReference type="ChEBI" id="CHEBI:456216"/>
        <dbReference type="EC" id="2.7.11.1"/>
    </reaction>
</comment>
<keyword evidence="15" id="KW-1185">Reference proteome</keyword>
<dbReference type="InterPro" id="IPR051131">
    <property type="entry name" value="NEK_Ser/Thr_kinase_NIMA"/>
</dbReference>
<organism evidence="14 15">
    <name type="scientific">Chlamydomonas eustigma</name>
    <dbReference type="NCBI Taxonomy" id="1157962"/>
    <lineage>
        <taxon>Eukaryota</taxon>
        <taxon>Viridiplantae</taxon>
        <taxon>Chlorophyta</taxon>
        <taxon>core chlorophytes</taxon>
        <taxon>Chlorophyceae</taxon>
        <taxon>CS clade</taxon>
        <taxon>Chlamydomonadales</taxon>
        <taxon>Chlamydomonadaceae</taxon>
        <taxon>Chlamydomonas</taxon>
    </lineage>
</organism>
<evidence type="ECO:0000256" key="12">
    <source>
        <dbReference type="SAM" id="MobiDB-lite"/>
    </source>
</evidence>
<dbReference type="AlphaFoldDB" id="A0A250XAQ5"/>
<dbReference type="Gene3D" id="1.10.510.10">
    <property type="entry name" value="Transferase(Phosphotransferase) domain 1"/>
    <property type="match status" value="1"/>
</dbReference>
<proteinExistence type="inferred from homology"/>
<dbReference type="PROSITE" id="PS00107">
    <property type="entry name" value="PROTEIN_KINASE_ATP"/>
    <property type="match status" value="1"/>
</dbReference>
<dbReference type="SMART" id="SM00220">
    <property type="entry name" value="S_TKc"/>
    <property type="match status" value="1"/>
</dbReference>
<dbReference type="PROSITE" id="PS00108">
    <property type="entry name" value="PROTEIN_KINASE_ST"/>
    <property type="match status" value="1"/>
</dbReference>
<evidence type="ECO:0000256" key="11">
    <source>
        <dbReference type="RuleBase" id="RU000304"/>
    </source>
</evidence>
<keyword evidence="6" id="KW-0418">Kinase</keyword>
<dbReference type="SUPFAM" id="SSF56112">
    <property type="entry name" value="Protein kinase-like (PK-like)"/>
    <property type="match status" value="1"/>
</dbReference>
<feature type="region of interest" description="Disordered" evidence="12">
    <location>
        <begin position="302"/>
        <end position="334"/>
    </location>
</feature>
<evidence type="ECO:0000256" key="2">
    <source>
        <dbReference type="ARBA" id="ARBA00012513"/>
    </source>
</evidence>
<accession>A0A250XAQ5</accession>
<gene>
    <name evidence="14" type="ORF">CEUSTIGMA_g7382.t1</name>
</gene>
<dbReference type="InterPro" id="IPR008271">
    <property type="entry name" value="Ser/Thr_kinase_AS"/>
</dbReference>
<feature type="domain" description="Protein kinase" evidence="13">
    <location>
        <begin position="4"/>
        <end position="259"/>
    </location>
</feature>
<dbReference type="CDD" id="cd08215">
    <property type="entry name" value="STKc_Nek"/>
    <property type="match status" value="1"/>
</dbReference>
<protein>
    <recommendedName>
        <fullName evidence="2">non-specific serine/threonine protein kinase</fullName>
        <ecNumber evidence="2">2.7.11.1</ecNumber>
    </recommendedName>
</protein>
<dbReference type="InterPro" id="IPR000719">
    <property type="entry name" value="Prot_kinase_dom"/>
</dbReference>
<evidence type="ECO:0000313" key="14">
    <source>
        <dbReference type="EMBL" id="GAX79942.1"/>
    </source>
</evidence>
<dbReference type="PANTHER" id="PTHR44899">
    <property type="entry name" value="CAMK FAMILY PROTEIN KINASE"/>
    <property type="match status" value="1"/>
</dbReference>
<evidence type="ECO:0000313" key="15">
    <source>
        <dbReference type="Proteomes" id="UP000232323"/>
    </source>
</evidence>
<evidence type="ECO:0000256" key="5">
    <source>
        <dbReference type="ARBA" id="ARBA00022741"/>
    </source>
</evidence>
<comment type="similarity">
    <text evidence="1">Belongs to the protein kinase superfamily. NEK Ser/Thr protein kinase family. NIMA subfamily.</text>
</comment>
<evidence type="ECO:0000256" key="8">
    <source>
        <dbReference type="ARBA" id="ARBA00047899"/>
    </source>
</evidence>
<evidence type="ECO:0000256" key="1">
    <source>
        <dbReference type="ARBA" id="ARBA00010886"/>
    </source>
</evidence>
<dbReference type="GO" id="GO:0005524">
    <property type="term" value="F:ATP binding"/>
    <property type="evidence" value="ECO:0007669"/>
    <property type="project" value="UniProtKB-UniRule"/>
</dbReference>
<comment type="catalytic activity">
    <reaction evidence="9">
        <text>L-seryl-[protein] + ATP = O-phospho-L-seryl-[protein] + ADP + H(+)</text>
        <dbReference type="Rhea" id="RHEA:17989"/>
        <dbReference type="Rhea" id="RHEA-COMP:9863"/>
        <dbReference type="Rhea" id="RHEA-COMP:11604"/>
        <dbReference type="ChEBI" id="CHEBI:15378"/>
        <dbReference type="ChEBI" id="CHEBI:29999"/>
        <dbReference type="ChEBI" id="CHEBI:30616"/>
        <dbReference type="ChEBI" id="CHEBI:83421"/>
        <dbReference type="ChEBI" id="CHEBI:456216"/>
        <dbReference type="EC" id="2.7.11.1"/>
    </reaction>
</comment>
<comment type="caution">
    <text evidence="14">The sequence shown here is derived from an EMBL/GenBank/DDBJ whole genome shotgun (WGS) entry which is preliminary data.</text>
</comment>
<dbReference type="PANTHER" id="PTHR44899:SF7">
    <property type="entry name" value="NIMA-RELATED KINASE"/>
    <property type="match status" value="1"/>
</dbReference>
<keyword evidence="7 10" id="KW-0067">ATP-binding</keyword>
<dbReference type="STRING" id="1157962.A0A250XAQ5"/>
<dbReference type="GO" id="GO:0004674">
    <property type="term" value="F:protein serine/threonine kinase activity"/>
    <property type="evidence" value="ECO:0007669"/>
    <property type="project" value="UniProtKB-KW"/>
</dbReference>
<feature type="binding site" evidence="10">
    <location>
        <position position="33"/>
    </location>
    <ligand>
        <name>ATP</name>
        <dbReference type="ChEBI" id="CHEBI:30616"/>
    </ligand>
</feature>
<dbReference type="EMBL" id="BEGY01000047">
    <property type="protein sequence ID" value="GAX79942.1"/>
    <property type="molecule type" value="Genomic_DNA"/>
</dbReference>
<keyword evidence="5 10" id="KW-0547">Nucleotide-binding</keyword>
<dbReference type="OrthoDB" id="248923at2759"/>
<dbReference type="InterPro" id="IPR011009">
    <property type="entry name" value="Kinase-like_dom_sf"/>
</dbReference>
<dbReference type="InterPro" id="IPR017441">
    <property type="entry name" value="Protein_kinase_ATP_BS"/>
</dbReference>
<evidence type="ECO:0000256" key="3">
    <source>
        <dbReference type="ARBA" id="ARBA00022527"/>
    </source>
</evidence>
<name>A0A250XAQ5_9CHLO</name>
<evidence type="ECO:0000256" key="6">
    <source>
        <dbReference type="ARBA" id="ARBA00022777"/>
    </source>
</evidence>
<evidence type="ECO:0000256" key="10">
    <source>
        <dbReference type="PROSITE-ProRule" id="PRU10141"/>
    </source>
</evidence>
<keyword evidence="4" id="KW-0808">Transferase</keyword>
<dbReference type="FunFam" id="3.30.200.20:FF:000097">
    <property type="entry name" value="Probable serine/threonine-protein kinase nek1"/>
    <property type="match status" value="1"/>
</dbReference>
<evidence type="ECO:0000256" key="9">
    <source>
        <dbReference type="ARBA" id="ARBA00048679"/>
    </source>
</evidence>
<dbReference type="Proteomes" id="UP000232323">
    <property type="component" value="Unassembled WGS sequence"/>
</dbReference>
<dbReference type="PROSITE" id="PS50011">
    <property type="entry name" value="PROTEIN_KINASE_DOM"/>
    <property type="match status" value="1"/>
</dbReference>
<reference evidence="14 15" key="1">
    <citation type="submission" date="2017-08" db="EMBL/GenBank/DDBJ databases">
        <title>Acidophilic green algal genome provides insights into adaptation to an acidic environment.</title>
        <authorList>
            <person name="Hirooka S."/>
            <person name="Hirose Y."/>
            <person name="Kanesaki Y."/>
            <person name="Higuchi S."/>
            <person name="Fujiwara T."/>
            <person name="Onuma R."/>
            <person name="Era A."/>
            <person name="Ohbayashi R."/>
            <person name="Uzuka A."/>
            <person name="Nozaki H."/>
            <person name="Yoshikawa H."/>
            <person name="Miyagishima S.Y."/>
        </authorList>
    </citation>
    <scope>NUCLEOTIDE SEQUENCE [LARGE SCALE GENOMIC DNA]</scope>
    <source>
        <strain evidence="14 15">NIES-2499</strain>
    </source>
</reference>
<evidence type="ECO:0000256" key="7">
    <source>
        <dbReference type="ARBA" id="ARBA00022840"/>
    </source>
</evidence>
<dbReference type="EC" id="2.7.11.1" evidence="2"/>
<evidence type="ECO:0000259" key="13">
    <source>
        <dbReference type="PROSITE" id="PS50011"/>
    </source>
</evidence>